<proteinExistence type="predicted"/>
<feature type="domain" description="Major facilitator superfamily (MFS) profile" evidence="9">
    <location>
        <begin position="54"/>
        <end position="439"/>
    </location>
</feature>
<dbReference type="SUPFAM" id="SSF103473">
    <property type="entry name" value="MFS general substrate transporter"/>
    <property type="match status" value="1"/>
</dbReference>
<evidence type="ECO:0000256" key="1">
    <source>
        <dbReference type="ARBA" id="ARBA00004424"/>
    </source>
</evidence>
<comment type="subcellular location">
    <subcellularLocation>
        <location evidence="1">Apical cell membrane</location>
        <topology evidence="1">Multi-pass membrane protein</topology>
    </subcellularLocation>
</comment>
<keyword evidence="5 8" id="KW-0472">Membrane</keyword>
<evidence type="ECO:0000256" key="8">
    <source>
        <dbReference type="SAM" id="Phobius"/>
    </source>
</evidence>
<dbReference type="InterPro" id="IPR011701">
    <property type="entry name" value="MFS"/>
</dbReference>
<dbReference type="EMBL" id="JBJQND010000001">
    <property type="protein sequence ID" value="KAL3889099.1"/>
    <property type="molecule type" value="Genomic_DNA"/>
</dbReference>
<dbReference type="PANTHER" id="PTHR24002">
    <property type="entry name" value="SOLUTE CARRIER FAMILY 22 MEMBER 18"/>
    <property type="match status" value="1"/>
</dbReference>
<evidence type="ECO:0000256" key="4">
    <source>
        <dbReference type="ARBA" id="ARBA00022989"/>
    </source>
</evidence>
<feature type="transmembrane region" description="Helical" evidence="8">
    <location>
        <begin position="326"/>
        <end position="345"/>
    </location>
</feature>
<organism evidence="10 11">
    <name type="scientific">Sinanodonta woodiana</name>
    <name type="common">Chinese pond mussel</name>
    <name type="synonym">Anodonta woodiana</name>
    <dbReference type="NCBI Taxonomy" id="1069815"/>
    <lineage>
        <taxon>Eukaryota</taxon>
        <taxon>Metazoa</taxon>
        <taxon>Spiralia</taxon>
        <taxon>Lophotrochozoa</taxon>
        <taxon>Mollusca</taxon>
        <taxon>Bivalvia</taxon>
        <taxon>Autobranchia</taxon>
        <taxon>Heteroconchia</taxon>
        <taxon>Palaeoheterodonta</taxon>
        <taxon>Unionida</taxon>
        <taxon>Unionoidea</taxon>
        <taxon>Unionidae</taxon>
        <taxon>Unioninae</taxon>
        <taxon>Sinanodonta</taxon>
    </lineage>
</organism>
<evidence type="ECO:0000313" key="10">
    <source>
        <dbReference type="EMBL" id="KAL3889099.1"/>
    </source>
</evidence>
<dbReference type="InterPro" id="IPR036259">
    <property type="entry name" value="MFS_trans_sf"/>
</dbReference>
<evidence type="ECO:0000256" key="3">
    <source>
        <dbReference type="ARBA" id="ARBA00022692"/>
    </source>
</evidence>
<feature type="transmembrane region" description="Helical" evidence="8">
    <location>
        <begin position="297"/>
        <end position="319"/>
    </location>
</feature>
<dbReference type="Proteomes" id="UP001634394">
    <property type="component" value="Unassembled WGS sequence"/>
</dbReference>
<dbReference type="PROSITE" id="PS50850">
    <property type="entry name" value="MFS"/>
    <property type="match status" value="1"/>
</dbReference>
<dbReference type="Gene3D" id="1.20.1250.20">
    <property type="entry name" value="MFS general substrate transporter like domains"/>
    <property type="match status" value="1"/>
</dbReference>
<keyword evidence="3 8" id="KW-0812">Transmembrane</keyword>
<evidence type="ECO:0000256" key="5">
    <source>
        <dbReference type="ARBA" id="ARBA00023136"/>
    </source>
</evidence>
<comment type="caution">
    <text evidence="10">The sequence shown here is derived from an EMBL/GenBank/DDBJ whole genome shotgun (WGS) entry which is preliminary data.</text>
</comment>
<dbReference type="EMBL" id="JBJQND010000001">
    <property type="protein sequence ID" value="KAL3889100.1"/>
    <property type="molecule type" value="Genomic_DNA"/>
</dbReference>
<feature type="transmembrane region" description="Helical" evidence="8">
    <location>
        <begin position="251"/>
        <end position="277"/>
    </location>
</feature>
<feature type="transmembrane region" description="Helical" evidence="8">
    <location>
        <begin position="415"/>
        <end position="433"/>
    </location>
</feature>
<evidence type="ECO:0000256" key="6">
    <source>
        <dbReference type="ARBA" id="ARBA00078639"/>
    </source>
</evidence>
<dbReference type="AlphaFoldDB" id="A0ABD3XSB0"/>
<feature type="transmembrane region" description="Helical" evidence="8">
    <location>
        <begin position="123"/>
        <end position="145"/>
    </location>
</feature>
<keyword evidence="11" id="KW-1185">Reference proteome</keyword>
<evidence type="ECO:0000256" key="7">
    <source>
        <dbReference type="ARBA" id="ARBA00093348"/>
    </source>
</evidence>
<dbReference type="PANTHER" id="PTHR24002:SF3">
    <property type="entry name" value="SOLUTE CARRIER FAMILY 22 MEMBER 18"/>
    <property type="match status" value="1"/>
</dbReference>
<evidence type="ECO:0000256" key="2">
    <source>
        <dbReference type="ARBA" id="ARBA00022475"/>
    </source>
</evidence>
<keyword evidence="2" id="KW-1003">Cell membrane</keyword>
<accession>A0ABD3XSB0</accession>
<reference evidence="10 11" key="1">
    <citation type="submission" date="2024-11" db="EMBL/GenBank/DDBJ databases">
        <title>Chromosome-level genome assembly of the freshwater bivalve Anodonta woodiana.</title>
        <authorList>
            <person name="Chen X."/>
        </authorList>
    </citation>
    <scope>NUCLEOTIDE SEQUENCE [LARGE SCALE GENOMIC DNA]</scope>
    <source>
        <strain evidence="10">MN2024</strain>
        <tissue evidence="10">Gills</tissue>
    </source>
</reference>
<protein>
    <recommendedName>
        <fullName evidence="6">Organic cation transporter-like protein 2</fullName>
    </recommendedName>
</protein>
<keyword evidence="4 8" id="KW-1133">Transmembrane helix</keyword>
<dbReference type="PRINTS" id="PR01035">
    <property type="entry name" value="TCRTETA"/>
</dbReference>
<dbReference type="Pfam" id="PF07690">
    <property type="entry name" value="MFS_1"/>
    <property type="match status" value="1"/>
</dbReference>
<dbReference type="CDD" id="cd17331">
    <property type="entry name" value="MFS_SLC22A18"/>
    <property type="match status" value="1"/>
</dbReference>
<feature type="transmembrane region" description="Helical" evidence="8">
    <location>
        <begin position="92"/>
        <end position="111"/>
    </location>
</feature>
<dbReference type="GO" id="GO:0022857">
    <property type="term" value="F:transmembrane transporter activity"/>
    <property type="evidence" value="ECO:0007669"/>
    <property type="project" value="UniProtKB-ARBA"/>
</dbReference>
<gene>
    <name evidence="10" type="ORF">ACJMK2_001455</name>
</gene>
<dbReference type="GO" id="GO:0016324">
    <property type="term" value="C:apical plasma membrane"/>
    <property type="evidence" value="ECO:0007669"/>
    <property type="project" value="UniProtKB-SubCell"/>
</dbReference>
<dbReference type="FunFam" id="1.20.1250.20:FF:000297">
    <property type="entry name" value="Solute carrier family 22 member 18"/>
    <property type="match status" value="1"/>
</dbReference>
<feature type="transmembrane region" description="Helical" evidence="8">
    <location>
        <begin position="206"/>
        <end position="226"/>
    </location>
</feature>
<dbReference type="InterPro" id="IPR020846">
    <property type="entry name" value="MFS_dom"/>
</dbReference>
<dbReference type="InterPro" id="IPR001958">
    <property type="entry name" value="Tet-R_TetA/multi-R_MdtG-like"/>
</dbReference>
<evidence type="ECO:0000313" key="11">
    <source>
        <dbReference type="Proteomes" id="UP001634394"/>
    </source>
</evidence>
<comment type="function">
    <text evidence="7">May act as a transporter of organic cations based on a proton efflux antiport mechanism. May play a role in the transport of chloroquine and quinidine-related compounds in kidney. Plays a role in the regulation of lipid metabolism.</text>
</comment>
<sequence>MSKSRKFMADGIKGSHHLQSVMEKAREDNGQQSTELPLRTGHMIRLFGRDFNTVILVTHINIFLYASCFWIQTGTLPYLSKKLGVNPTMFGYLQTTFAVVQLAGGPLFGRFGDIFGGRAAMTLAFSASALTYLLLSLSSTIPLLFLSRLPSIFMHAMQGGQMIVTDLGEEGKRADSLGKLGLSYGVGMVVGPAVGGLITKHLGEEASAFTAFLGSILSILLVLKFIPIYKKKPHQSDENSSSIGVFSLRKWLSLVMAPGAFMLLAIRMASGVPIGVFESMFQVVALETFKLPPDQNGYIMSYIGILTMIVQGLGVGVLLKKFSENSILKWASFVLIWSYLMLSYVTNVWQLYLVMAPLVTGLASQNIVISSALTKTVEHTDTGAMLGLNMAVNSLIRTMSPTVGGIMLSSYGFPIFGYFGFGISILVTSVLFVKLRDRD</sequence>
<evidence type="ECO:0000259" key="9">
    <source>
        <dbReference type="PROSITE" id="PS50850"/>
    </source>
</evidence>
<name>A0ABD3XSB0_SINWO</name>
<feature type="transmembrane region" description="Helical" evidence="8">
    <location>
        <begin position="51"/>
        <end position="72"/>
    </location>
</feature>